<feature type="domain" description="ABC transporter" evidence="14">
    <location>
        <begin position="344"/>
        <end position="578"/>
    </location>
</feature>
<sequence>MSFLAVYARVLRQLAPERWLAIALAVANIAVAGLQFLEPVLFGRVIDTLSSAAGRPAEAVWADAMHILGLWIVIGIGGIVANILVSLYADRMAHRNRLAAMARYFEHVLSLPFAFHNEQHSGRLLKIMLQGVDNLFGLWLSFFREHLATAVALFVMLPLSLFMNWRLGLLLIALILFFAVTNAWIVARTDRLQREAEEYHSQLAGQAGDALGNVHLIQSFVRLSHETRMLHETIRGLLSVQFPVLNWWALLSVITRAAATVTVLAIFMLGTWLYLAGQATVGEIVSFMGFATMLIGRMEQASSFVARAFFQMPALGDFFNVLETESTIREKIGAQDLGRVSGAVTFDNVSFSYDGRRPALQDFSLAVAPGTTVALVGPTGAGKSTSMALLHRMWDPQSGAIRIDGIDIRDVTLASLRRNIGVVFQDNTLFYRSIADNLRVGKQDATDAELAEAARLAEAHDFIERQSDGYSTRVGERGITLSGGERQRLSIARALLKNPPILILDEATSALDAVTEARIQRALKTLMAGRTTFVIAHRLSTIRDADLIVVFDRGRAVEIGSYDELVARDGTFARLVATQQSGLLQGTEIRRFLDDPVSEAAPARP</sequence>
<evidence type="ECO:0000256" key="5">
    <source>
        <dbReference type="ARBA" id="ARBA00022519"/>
    </source>
</evidence>
<comment type="subcellular location">
    <subcellularLocation>
        <location evidence="1">Cell membrane</location>
        <topology evidence="1">Multi-pass membrane protein</topology>
    </subcellularLocation>
</comment>
<dbReference type="OrthoDB" id="5288404at2"/>
<feature type="transmembrane region" description="Helical" evidence="13">
    <location>
        <begin position="68"/>
        <end position="89"/>
    </location>
</feature>
<evidence type="ECO:0000259" key="14">
    <source>
        <dbReference type="PROSITE" id="PS50893"/>
    </source>
</evidence>
<keyword evidence="9 16" id="KW-0067">ATP-binding</keyword>
<evidence type="ECO:0000256" key="6">
    <source>
        <dbReference type="ARBA" id="ARBA00022597"/>
    </source>
</evidence>
<dbReference type="Pfam" id="PF00005">
    <property type="entry name" value="ABC_tran"/>
    <property type="match status" value="1"/>
</dbReference>
<dbReference type="PROSITE" id="PS50893">
    <property type="entry name" value="ABC_TRANSPORTER_2"/>
    <property type="match status" value="1"/>
</dbReference>
<feature type="transmembrane region" description="Helical" evidence="13">
    <location>
        <begin position="135"/>
        <end position="159"/>
    </location>
</feature>
<dbReference type="GO" id="GO:0016887">
    <property type="term" value="F:ATP hydrolysis activity"/>
    <property type="evidence" value="ECO:0007669"/>
    <property type="project" value="InterPro"/>
</dbReference>
<dbReference type="InterPro" id="IPR011527">
    <property type="entry name" value="ABC1_TM_dom"/>
</dbReference>
<evidence type="ECO:0000313" key="16">
    <source>
        <dbReference type="EMBL" id="TXL71961.1"/>
    </source>
</evidence>
<dbReference type="Gene3D" id="3.40.50.300">
    <property type="entry name" value="P-loop containing nucleotide triphosphate hydrolases"/>
    <property type="match status" value="1"/>
</dbReference>
<dbReference type="GO" id="GO:0005886">
    <property type="term" value="C:plasma membrane"/>
    <property type="evidence" value="ECO:0007669"/>
    <property type="project" value="UniProtKB-SubCell"/>
</dbReference>
<dbReference type="PANTHER" id="PTHR43394:SF1">
    <property type="entry name" value="ATP-BINDING CASSETTE SUB-FAMILY B MEMBER 10, MITOCHONDRIAL"/>
    <property type="match status" value="1"/>
</dbReference>
<keyword evidence="7 13" id="KW-0812">Transmembrane</keyword>
<evidence type="ECO:0000256" key="4">
    <source>
        <dbReference type="ARBA" id="ARBA00022475"/>
    </source>
</evidence>
<evidence type="ECO:0000256" key="13">
    <source>
        <dbReference type="SAM" id="Phobius"/>
    </source>
</evidence>
<evidence type="ECO:0000256" key="8">
    <source>
        <dbReference type="ARBA" id="ARBA00022741"/>
    </source>
</evidence>
<name>A0A5C8PDX7_9HYPH</name>
<dbReference type="InterPro" id="IPR003439">
    <property type="entry name" value="ABC_transporter-like_ATP-bd"/>
</dbReference>
<keyword evidence="11 13" id="KW-1133">Transmembrane helix</keyword>
<keyword evidence="12 13" id="KW-0472">Membrane</keyword>
<keyword evidence="8" id="KW-0547">Nucleotide-binding</keyword>
<keyword evidence="10" id="KW-1278">Translocase</keyword>
<dbReference type="Gene3D" id="1.20.1560.10">
    <property type="entry name" value="ABC transporter type 1, transmembrane domain"/>
    <property type="match status" value="1"/>
</dbReference>
<proteinExistence type="inferred from homology"/>
<dbReference type="SUPFAM" id="SSF90123">
    <property type="entry name" value="ABC transporter transmembrane region"/>
    <property type="match status" value="1"/>
</dbReference>
<comment type="similarity">
    <text evidence="2">Belongs to the ABC transporter superfamily.</text>
</comment>
<evidence type="ECO:0000256" key="7">
    <source>
        <dbReference type="ARBA" id="ARBA00022692"/>
    </source>
</evidence>
<evidence type="ECO:0000256" key="2">
    <source>
        <dbReference type="ARBA" id="ARBA00005417"/>
    </source>
</evidence>
<dbReference type="InterPro" id="IPR005896">
    <property type="entry name" value="NdvA"/>
</dbReference>
<dbReference type="Proteomes" id="UP000321638">
    <property type="component" value="Unassembled WGS sequence"/>
</dbReference>
<dbReference type="InterPro" id="IPR027417">
    <property type="entry name" value="P-loop_NTPase"/>
</dbReference>
<evidence type="ECO:0000313" key="17">
    <source>
        <dbReference type="Proteomes" id="UP000321638"/>
    </source>
</evidence>
<dbReference type="NCBIfam" id="NF010178">
    <property type="entry name" value="PRK13657.1"/>
    <property type="match status" value="1"/>
</dbReference>
<dbReference type="PANTHER" id="PTHR43394">
    <property type="entry name" value="ATP-DEPENDENT PERMEASE MDL1, MITOCHONDRIAL"/>
    <property type="match status" value="1"/>
</dbReference>
<comment type="caution">
    <text evidence="16">The sequence shown here is derived from an EMBL/GenBank/DDBJ whole genome shotgun (WGS) entry which is preliminary data.</text>
</comment>
<evidence type="ECO:0000256" key="10">
    <source>
        <dbReference type="ARBA" id="ARBA00022967"/>
    </source>
</evidence>
<evidence type="ECO:0000256" key="9">
    <source>
        <dbReference type="ARBA" id="ARBA00022840"/>
    </source>
</evidence>
<protein>
    <submittedName>
        <fullName evidence="16">Glucan ABC transporter ATP-binding protein/ permease</fullName>
    </submittedName>
</protein>
<dbReference type="EMBL" id="VDUZ01000037">
    <property type="protein sequence ID" value="TXL71961.1"/>
    <property type="molecule type" value="Genomic_DNA"/>
</dbReference>
<feature type="domain" description="ABC transmembrane type-1" evidence="15">
    <location>
        <begin position="22"/>
        <end position="306"/>
    </location>
</feature>
<dbReference type="InterPro" id="IPR039421">
    <property type="entry name" value="Type_1_exporter"/>
</dbReference>
<dbReference type="GO" id="GO:0015441">
    <property type="term" value="F:ABC-type beta-glucan transporter activity"/>
    <property type="evidence" value="ECO:0007669"/>
    <property type="project" value="InterPro"/>
</dbReference>
<dbReference type="Pfam" id="PF00664">
    <property type="entry name" value="ABC_membrane"/>
    <property type="match status" value="1"/>
</dbReference>
<evidence type="ECO:0000256" key="12">
    <source>
        <dbReference type="ARBA" id="ARBA00023136"/>
    </source>
</evidence>
<dbReference type="InterPro" id="IPR003593">
    <property type="entry name" value="AAA+_ATPase"/>
</dbReference>
<gene>
    <name evidence="16" type="ORF">FHP25_27380</name>
</gene>
<keyword evidence="6" id="KW-0762">Sugar transport</keyword>
<dbReference type="NCBIfam" id="TIGR01192">
    <property type="entry name" value="chvA"/>
    <property type="match status" value="1"/>
</dbReference>
<evidence type="ECO:0000256" key="3">
    <source>
        <dbReference type="ARBA" id="ARBA00022448"/>
    </source>
</evidence>
<dbReference type="FunFam" id="3.40.50.300:FF:000221">
    <property type="entry name" value="Multidrug ABC transporter ATP-binding protein"/>
    <property type="match status" value="1"/>
</dbReference>
<dbReference type="GO" id="GO:0005524">
    <property type="term" value="F:ATP binding"/>
    <property type="evidence" value="ECO:0007669"/>
    <property type="project" value="UniProtKB-KW"/>
</dbReference>
<feature type="transmembrane region" description="Helical" evidence="13">
    <location>
        <begin position="19"/>
        <end position="37"/>
    </location>
</feature>
<dbReference type="SUPFAM" id="SSF52540">
    <property type="entry name" value="P-loop containing nucleoside triphosphate hydrolases"/>
    <property type="match status" value="1"/>
</dbReference>
<dbReference type="InterPro" id="IPR017871">
    <property type="entry name" value="ABC_transporter-like_CS"/>
</dbReference>
<keyword evidence="3" id="KW-0813">Transport</keyword>
<reference evidence="16 17" key="1">
    <citation type="submission" date="2019-06" db="EMBL/GenBank/DDBJ databases">
        <title>New taxonomy in bacterial strain CC-CFT640, isolated from vineyard.</title>
        <authorList>
            <person name="Lin S.-Y."/>
            <person name="Tsai C.-F."/>
            <person name="Young C.-C."/>
        </authorList>
    </citation>
    <scope>NUCLEOTIDE SEQUENCE [LARGE SCALE GENOMIC DNA]</scope>
    <source>
        <strain evidence="16 17">CC-CFT640</strain>
    </source>
</reference>
<keyword evidence="5" id="KW-0997">Cell inner membrane</keyword>
<accession>A0A5C8PDX7</accession>
<organism evidence="16 17">
    <name type="scientific">Vineibacter terrae</name>
    <dbReference type="NCBI Taxonomy" id="2586908"/>
    <lineage>
        <taxon>Bacteria</taxon>
        <taxon>Pseudomonadati</taxon>
        <taxon>Pseudomonadota</taxon>
        <taxon>Alphaproteobacteria</taxon>
        <taxon>Hyphomicrobiales</taxon>
        <taxon>Vineibacter</taxon>
    </lineage>
</organism>
<dbReference type="InterPro" id="IPR036640">
    <property type="entry name" value="ABC1_TM_sf"/>
</dbReference>
<evidence type="ECO:0000256" key="11">
    <source>
        <dbReference type="ARBA" id="ARBA00022989"/>
    </source>
</evidence>
<feature type="transmembrane region" description="Helical" evidence="13">
    <location>
        <begin position="165"/>
        <end position="187"/>
    </location>
</feature>
<keyword evidence="4" id="KW-1003">Cell membrane</keyword>
<dbReference type="PROSITE" id="PS50929">
    <property type="entry name" value="ABC_TM1F"/>
    <property type="match status" value="1"/>
</dbReference>
<evidence type="ECO:0000259" key="15">
    <source>
        <dbReference type="PROSITE" id="PS50929"/>
    </source>
</evidence>
<evidence type="ECO:0000256" key="1">
    <source>
        <dbReference type="ARBA" id="ARBA00004651"/>
    </source>
</evidence>
<dbReference type="CDD" id="cd18562">
    <property type="entry name" value="ABC_6TM_NdvA_beta-glucan_exporter_like"/>
    <property type="match status" value="1"/>
</dbReference>
<dbReference type="AlphaFoldDB" id="A0A5C8PDX7"/>
<keyword evidence="17" id="KW-1185">Reference proteome</keyword>
<dbReference type="PROSITE" id="PS00211">
    <property type="entry name" value="ABC_TRANSPORTER_1"/>
    <property type="match status" value="1"/>
</dbReference>
<dbReference type="GO" id="GO:0015421">
    <property type="term" value="F:ABC-type oligopeptide transporter activity"/>
    <property type="evidence" value="ECO:0007669"/>
    <property type="project" value="TreeGrafter"/>
</dbReference>
<dbReference type="SMART" id="SM00382">
    <property type="entry name" value="AAA"/>
    <property type="match status" value="1"/>
</dbReference>
<dbReference type="RefSeq" id="WP_147850179.1">
    <property type="nucleotide sequence ID" value="NZ_VDUZ01000037.1"/>
</dbReference>